<dbReference type="InterPro" id="IPR036412">
    <property type="entry name" value="HAD-like_sf"/>
</dbReference>
<dbReference type="NCBIfam" id="TIGR01490">
    <property type="entry name" value="HAD-SF-IB-hyp1"/>
    <property type="match status" value="1"/>
</dbReference>
<gene>
    <name evidence="1" type="ORF">MKQ68_08135</name>
</gene>
<protein>
    <submittedName>
        <fullName evidence="1">Haloacid dehalogenase-like hydrolase</fullName>
    </submittedName>
</protein>
<dbReference type="Gene3D" id="1.20.1440.100">
    <property type="entry name" value="SG protein - dephosphorylation function"/>
    <property type="match status" value="1"/>
</dbReference>
<dbReference type="Pfam" id="PF12710">
    <property type="entry name" value="HAD"/>
    <property type="match status" value="1"/>
</dbReference>
<evidence type="ECO:0000313" key="2">
    <source>
        <dbReference type="Proteomes" id="UP001162741"/>
    </source>
</evidence>
<keyword evidence="2" id="KW-1185">Reference proteome</keyword>
<dbReference type="InterPro" id="IPR006385">
    <property type="entry name" value="HAD_hydro_SerB1"/>
</dbReference>
<dbReference type="Proteomes" id="UP001162741">
    <property type="component" value="Chromosome"/>
</dbReference>
<evidence type="ECO:0000313" key="1">
    <source>
        <dbReference type="EMBL" id="UYQ95062.1"/>
    </source>
</evidence>
<organism evidence="1 2">
    <name type="scientific">Chitinophaga horti</name>
    <dbReference type="NCBI Taxonomy" id="2920382"/>
    <lineage>
        <taxon>Bacteria</taxon>
        <taxon>Pseudomonadati</taxon>
        <taxon>Bacteroidota</taxon>
        <taxon>Chitinophagia</taxon>
        <taxon>Chitinophagales</taxon>
        <taxon>Chitinophagaceae</taxon>
        <taxon>Chitinophaga</taxon>
    </lineage>
</organism>
<sequence>MKAIAFFDFDGTITTKDTLWEIIRFQKGTPALVAGWLVMAPVLVMFKLKLLSNQRTKELMLRYHFKGMPLTKFQQGCDAFCKEALPAMIRPGALQEIAQHKANGTRVIVVTASAENWVAPWCREMGIECIGSKLAVDNGNVSGMLVGLNCNGNEKVCRINATLDVKDYEKIYAYGDSSGDKDMLAIAHEANFRPFRG</sequence>
<dbReference type="InterPro" id="IPR023214">
    <property type="entry name" value="HAD_sf"/>
</dbReference>
<dbReference type="Gene3D" id="3.40.50.1000">
    <property type="entry name" value="HAD superfamily/HAD-like"/>
    <property type="match status" value="1"/>
</dbReference>
<dbReference type="InterPro" id="IPR050582">
    <property type="entry name" value="HAD-like_SerB"/>
</dbReference>
<accession>A0ABY6J908</accession>
<dbReference type="EMBL" id="CP107006">
    <property type="protein sequence ID" value="UYQ95062.1"/>
    <property type="molecule type" value="Genomic_DNA"/>
</dbReference>
<dbReference type="SUPFAM" id="SSF56784">
    <property type="entry name" value="HAD-like"/>
    <property type="match status" value="1"/>
</dbReference>
<proteinExistence type="predicted"/>
<reference evidence="1" key="1">
    <citation type="submission" date="2022-10" db="EMBL/GenBank/DDBJ databases">
        <title>Chitinophaga sp. nov., isolated from soil.</title>
        <authorList>
            <person name="Jeon C.O."/>
        </authorList>
    </citation>
    <scope>NUCLEOTIDE SEQUENCE</scope>
    <source>
        <strain evidence="1">R8</strain>
    </source>
</reference>
<dbReference type="NCBIfam" id="TIGR01488">
    <property type="entry name" value="HAD-SF-IB"/>
    <property type="match status" value="1"/>
</dbReference>
<name>A0ABY6J908_9BACT</name>
<dbReference type="RefSeq" id="WP_264282862.1">
    <property type="nucleotide sequence ID" value="NZ_CP107006.1"/>
</dbReference>
<dbReference type="PANTHER" id="PTHR43344">
    <property type="entry name" value="PHOSPHOSERINE PHOSPHATASE"/>
    <property type="match status" value="1"/>
</dbReference>